<evidence type="ECO:0000256" key="2">
    <source>
        <dbReference type="ARBA" id="ARBA00023002"/>
    </source>
</evidence>
<dbReference type="PRINTS" id="PR00081">
    <property type="entry name" value="GDHRDH"/>
</dbReference>
<dbReference type="EMBL" id="WPIK01000022">
    <property type="protein sequence ID" value="MVN23307.1"/>
    <property type="molecule type" value="Genomic_DNA"/>
</dbReference>
<dbReference type="InterPro" id="IPR002347">
    <property type="entry name" value="SDR_fam"/>
</dbReference>
<name>A0A7K1T1B3_9SPHI</name>
<comment type="caution">
    <text evidence="4">The sequence shown here is derived from an EMBL/GenBank/DDBJ whole genome shotgun (WGS) entry which is preliminary data.</text>
</comment>
<dbReference type="SUPFAM" id="SSF51735">
    <property type="entry name" value="NAD(P)-binding Rossmann-fold domains"/>
    <property type="match status" value="1"/>
</dbReference>
<accession>A0A7K1T1B3</accession>
<reference evidence="4 5" key="1">
    <citation type="submission" date="2019-12" db="EMBL/GenBank/DDBJ databases">
        <title>Mucilaginibacter sp. HMF7410 genome sequencing and assembly.</title>
        <authorList>
            <person name="Kang H."/>
            <person name="Cha I."/>
            <person name="Kim H."/>
            <person name="Joh K."/>
        </authorList>
    </citation>
    <scope>NUCLEOTIDE SEQUENCE [LARGE SCALE GENOMIC DNA]</scope>
    <source>
        <strain evidence="4 5">HMF7410</strain>
    </source>
</reference>
<evidence type="ECO:0000256" key="1">
    <source>
        <dbReference type="ARBA" id="ARBA00006484"/>
    </source>
</evidence>
<evidence type="ECO:0000313" key="4">
    <source>
        <dbReference type="EMBL" id="MVN23307.1"/>
    </source>
</evidence>
<keyword evidence="2" id="KW-0560">Oxidoreductase</keyword>
<gene>
    <name evidence="4" type="ORF">GO621_17420</name>
</gene>
<dbReference type="PROSITE" id="PS00061">
    <property type="entry name" value="ADH_SHORT"/>
    <property type="match status" value="1"/>
</dbReference>
<dbReference type="InterPro" id="IPR036291">
    <property type="entry name" value="NAD(P)-bd_dom_sf"/>
</dbReference>
<dbReference type="Pfam" id="PF00106">
    <property type="entry name" value="adh_short"/>
    <property type="match status" value="1"/>
</dbReference>
<dbReference type="NCBIfam" id="NF004792">
    <property type="entry name" value="PRK06139.1"/>
    <property type="match status" value="1"/>
</dbReference>
<evidence type="ECO:0000256" key="3">
    <source>
        <dbReference type="RuleBase" id="RU000363"/>
    </source>
</evidence>
<dbReference type="Gene3D" id="3.40.50.720">
    <property type="entry name" value="NAD(P)-binding Rossmann-like Domain"/>
    <property type="match status" value="1"/>
</dbReference>
<proteinExistence type="inferred from homology"/>
<dbReference type="PANTHER" id="PTHR44196:SF1">
    <property type="entry name" value="DEHYDROGENASE_REDUCTASE SDR FAMILY MEMBER 7B"/>
    <property type="match status" value="1"/>
</dbReference>
<organism evidence="4 5">
    <name type="scientific">Mucilaginibacter arboris</name>
    <dbReference type="NCBI Taxonomy" id="2682090"/>
    <lineage>
        <taxon>Bacteria</taxon>
        <taxon>Pseudomonadati</taxon>
        <taxon>Bacteroidota</taxon>
        <taxon>Sphingobacteriia</taxon>
        <taxon>Sphingobacteriales</taxon>
        <taxon>Sphingobacteriaceae</taxon>
        <taxon>Mucilaginibacter</taxon>
    </lineage>
</organism>
<keyword evidence="5" id="KW-1185">Reference proteome</keyword>
<dbReference type="Proteomes" id="UP000462014">
    <property type="component" value="Unassembled WGS sequence"/>
</dbReference>
<dbReference type="PANTHER" id="PTHR44196">
    <property type="entry name" value="DEHYDROGENASE/REDUCTASE SDR FAMILY MEMBER 7B"/>
    <property type="match status" value="1"/>
</dbReference>
<dbReference type="InterPro" id="IPR020904">
    <property type="entry name" value="Sc_DH/Rdtase_CS"/>
</dbReference>
<evidence type="ECO:0000313" key="5">
    <source>
        <dbReference type="Proteomes" id="UP000462014"/>
    </source>
</evidence>
<protein>
    <submittedName>
        <fullName evidence="4">SDR family oxidoreductase</fullName>
    </submittedName>
</protein>
<dbReference type="AlphaFoldDB" id="A0A7K1T1B3"/>
<dbReference type="GO" id="GO:0016491">
    <property type="term" value="F:oxidoreductase activity"/>
    <property type="evidence" value="ECO:0007669"/>
    <property type="project" value="UniProtKB-KW"/>
</dbReference>
<comment type="similarity">
    <text evidence="1 3">Belongs to the short-chain dehydrogenases/reductases (SDR) family.</text>
</comment>
<dbReference type="GO" id="GO:0016020">
    <property type="term" value="C:membrane"/>
    <property type="evidence" value="ECO:0007669"/>
    <property type="project" value="TreeGrafter"/>
</dbReference>
<dbReference type="PRINTS" id="PR00080">
    <property type="entry name" value="SDRFAMILY"/>
</dbReference>
<sequence length="322" mass="34320">MPLNQQVVVITGASSGVGRATALEFARYRCTVILAARQQNELEEVARICTELGAKALAVPTDVTHAEQVNNLTKAAIAFGGKIDVWVNIAGVVVMGEFNAVPLEAHEKVIHTNLLGYVYGAYAVLPYFKQQQSGTIINMNSVGGFVAAPYSVAYSVSKFGARGYSEALRAELYRFPHIHVCDVFPYFLDTPGTKHAGNYIGKVLKPVPPVTTPTKIASIIVGLAVHPRNSVTVGAFAYMARLSNLLLPGLAEWGIAKGLEAYLKVGDDAPVTAGNILHPTGTFNQVSGGFTNKTITQKRVNKVAGIAGAAVGLLFLINKIRK</sequence>